<evidence type="ECO:0000313" key="3">
    <source>
        <dbReference type="Proteomes" id="UP000305539"/>
    </source>
</evidence>
<keyword evidence="1" id="KW-0472">Membrane</keyword>
<dbReference type="OrthoDB" id="3628949at2"/>
<dbReference type="RefSeq" id="WP_136893304.1">
    <property type="nucleotide sequence ID" value="NZ_SWJE01000003.1"/>
</dbReference>
<evidence type="ECO:0000256" key="1">
    <source>
        <dbReference type="SAM" id="Phobius"/>
    </source>
</evidence>
<protein>
    <submittedName>
        <fullName evidence="2">DUF3311 domain-containing protein</fullName>
    </submittedName>
</protein>
<sequence length="71" mass="7837">MLLRLLAALPFIGILLGVPFFNRVEPLVLGMPFVLAWIVLWVVLTACIMALVYRLDPANRTAADQAGEVRS</sequence>
<dbReference type="PANTHER" id="PTHR40034">
    <property type="entry name" value="BSL5891 PROTEIN"/>
    <property type="match status" value="1"/>
</dbReference>
<name>A0A4U1IC75_9BURK</name>
<accession>A0A4U1IC75</accession>
<dbReference type="EMBL" id="SWJE01000003">
    <property type="protein sequence ID" value="TKC91188.1"/>
    <property type="molecule type" value="Genomic_DNA"/>
</dbReference>
<evidence type="ECO:0000313" key="2">
    <source>
        <dbReference type="EMBL" id="TKC91188.1"/>
    </source>
</evidence>
<feature type="transmembrane region" description="Helical" evidence="1">
    <location>
        <begin position="33"/>
        <end position="53"/>
    </location>
</feature>
<dbReference type="AlphaFoldDB" id="A0A4U1IC75"/>
<reference evidence="2 3" key="1">
    <citation type="submission" date="2019-04" db="EMBL/GenBank/DDBJ databases">
        <title>Trinickia sp. 7GSK02, isolated from subtropical forest soil.</title>
        <authorList>
            <person name="Gao Z.-H."/>
            <person name="Qiu L.-H."/>
        </authorList>
    </citation>
    <scope>NUCLEOTIDE SEQUENCE [LARGE SCALE GENOMIC DNA]</scope>
    <source>
        <strain evidence="2 3">7GSK02</strain>
    </source>
</reference>
<keyword evidence="3" id="KW-1185">Reference proteome</keyword>
<comment type="caution">
    <text evidence="2">The sequence shown here is derived from an EMBL/GenBank/DDBJ whole genome shotgun (WGS) entry which is preliminary data.</text>
</comment>
<dbReference type="Pfam" id="PF11755">
    <property type="entry name" value="DUF3311"/>
    <property type="match status" value="1"/>
</dbReference>
<keyword evidence="1" id="KW-1133">Transmembrane helix</keyword>
<gene>
    <name evidence="2" type="ORF">FAZ69_07465</name>
</gene>
<dbReference type="InterPro" id="IPR021741">
    <property type="entry name" value="DUF3311"/>
</dbReference>
<dbReference type="Proteomes" id="UP000305539">
    <property type="component" value="Unassembled WGS sequence"/>
</dbReference>
<organism evidence="2 3">
    <name type="scientific">Trinickia terrae</name>
    <dbReference type="NCBI Taxonomy" id="2571161"/>
    <lineage>
        <taxon>Bacteria</taxon>
        <taxon>Pseudomonadati</taxon>
        <taxon>Pseudomonadota</taxon>
        <taxon>Betaproteobacteria</taxon>
        <taxon>Burkholderiales</taxon>
        <taxon>Burkholderiaceae</taxon>
        <taxon>Trinickia</taxon>
    </lineage>
</organism>
<keyword evidence="1" id="KW-0812">Transmembrane</keyword>
<proteinExistence type="predicted"/>
<dbReference type="PANTHER" id="PTHR40034:SF1">
    <property type="entry name" value="BSL5891 PROTEIN"/>
    <property type="match status" value="1"/>
</dbReference>